<keyword evidence="4" id="KW-1133">Transmembrane helix</keyword>
<dbReference type="EMBL" id="LT629799">
    <property type="protein sequence ID" value="SDU99104.1"/>
    <property type="molecule type" value="Genomic_DNA"/>
</dbReference>
<dbReference type="GO" id="GO:0016020">
    <property type="term" value="C:membrane"/>
    <property type="evidence" value="ECO:0007669"/>
    <property type="project" value="UniProtKB-SubCell"/>
</dbReference>
<dbReference type="InterPro" id="IPR023353">
    <property type="entry name" value="LemA-like_dom_sf"/>
</dbReference>
<gene>
    <name evidence="7" type="ORF">SAMN04488544_3106</name>
</gene>
<evidence type="ECO:0000313" key="8">
    <source>
        <dbReference type="Proteomes" id="UP000198825"/>
    </source>
</evidence>
<feature type="region of interest" description="Disordered" evidence="6">
    <location>
        <begin position="82"/>
        <end position="103"/>
    </location>
</feature>
<evidence type="ECO:0000256" key="6">
    <source>
        <dbReference type="SAM" id="MobiDB-lite"/>
    </source>
</evidence>
<dbReference type="STRING" id="546874.SAMN04488544_3106"/>
<evidence type="ECO:0000256" key="2">
    <source>
        <dbReference type="ARBA" id="ARBA00008854"/>
    </source>
</evidence>
<comment type="similarity">
    <text evidence="2">Belongs to the LemA family.</text>
</comment>
<keyword evidence="5" id="KW-0472">Membrane</keyword>
<reference evidence="8" key="1">
    <citation type="submission" date="2016-10" db="EMBL/GenBank/DDBJ databases">
        <authorList>
            <person name="Varghese N."/>
            <person name="Submissions S."/>
        </authorList>
    </citation>
    <scope>NUCLEOTIDE SEQUENCE [LARGE SCALE GENOMIC DNA]</scope>
    <source>
        <strain evidence="8">DSM 21743</strain>
    </source>
</reference>
<evidence type="ECO:0000256" key="5">
    <source>
        <dbReference type="ARBA" id="ARBA00023136"/>
    </source>
</evidence>
<evidence type="ECO:0000256" key="4">
    <source>
        <dbReference type="ARBA" id="ARBA00022989"/>
    </source>
</evidence>
<dbReference type="InterPro" id="IPR007156">
    <property type="entry name" value="MamQ_LemA"/>
</dbReference>
<sequence>MSAIIVVIILLVLVVILALVGFSMYNGFVKGRNTIQESWRQVDVELNRRYELLPNLVETVRAYAAHERNTLEDVTRLRNQAASIAQSDSQSSPSGLPSPQRSQVEEQLSGAVRNLIVSVEAYPDLKSNQNFLELQRQLTETEDRIANGRRYYNANVAAYNTRVESVPSNIIAGLAHFEKATYFEVNDPAVRQAPSISFGEIAYRGDQPGSFQQPPAQGQVDPGRQGQPALPPQQRQDDQLPDPQSSSGYTPPSYAPPAQEGQPGHQPPSQYAPPPRQDQQGQGGYQPPQTR</sequence>
<dbReference type="Pfam" id="PF04011">
    <property type="entry name" value="LemA"/>
    <property type="match status" value="1"/>
</dbReference>
<dbReference type="SUPFAM" id="SSF140478">
    <property type="entry name" value="LemA-like"/>
    <property type="match status" value="1"/>
</dbReference>
<feature type="compositionally biased region" description="Low complexity" evidence="6">
    <location>
        <begin position="277"/>
        <end position="291"/>
    </location>
</feature>
<evidence type="ECO:0000256" key="3">
    <source>
        <dbReference type="ARBA" id="ARBA00022692"/>
    </source>
</evidence>
<protein>
    <submittedName>
        <fullName evidence="7">LemA protein</fullName>
    </submittedName>
</protein>
<dbReference type="AlphaFoldDB" id="A0A1H2N194"/>
<dbReference type="PANTHER" id="PTHR34478">
    <property type="entry name" value="PROTEIN LEMA"/>
    <property type="match status" value="1"/>
</dbReference>
<keyword evidence="8" id="KW-1185">Reference proteome</keyword>
<dbReference type="RefSeq" id="WP_231918187.1">
    <property type="nucleotide sequence ID" value="NZ_LT629799.1"/>
</dbReference>
<feature type="region of interest" description="Disordered" evidence="6">
    <location>
        <begin position="202"/>
        <end position="291"/>
    </location>
</feature>
<keyword evidence="3" id="KW-0812">Transmembrane</keyword>
<evidence type="ECO:0000256" key="1">
    <source>
        <dbReference type="ARBA" id="ARBA00004167"/>
    </source>
</evidence>
<dbReference type="Proteomes" id="UP000198825">
    <property type="component" value="Chromosome I"/>
</dbReference>
<proteinExistence type="inferred from homology"/>
<evidence type="ECO:0000313" key="7">
    <source>
        <dbReference type="EMBL" id="SDU99104.1"/>
    </source>
</evidence>
<comment type="subcellular location">
    <subcellularLocation>
        <location evidence="1">Membrane</location>
        <topology evidence="1">Single-pass membrane protein</topology>
    </subcellularLocation>
</comment>
<organism evidence="7 8">
    <name type="scientific">Microlunatus sagamiharensis</name>
    <dbReference type="NCBI Taxonomy" id="546874"/>
    <lineage>
        <taxon>Bacteria</taxon>
        <taxon>Bacillati</taxon>
        <taxon>Actinomycetota</taxon>
        <taxon>Actinomycetes</taxon>
        <taxon>Propionibacteriales</taxon>
        <taxon>Propionibacteriaceae</taxon>
        <taxon>Microlunatus</taxon>
    </lineage>
</organism>
<dbReference type="Gene3D" id="1.20.1440.20">
    <property type="entry name" value="LemA-like domain"/>
    <property type="match status" value="1"/>
</dbReference>
<feature type="compositionally biased region" description="Low complexity" evidence="6">
    <location>
        <begin position="82"/>
        <end position="102"/>
    </location>
</feature>
<accession>A0A1H2N194</accession>
<name>A0A1H2N194_9ACTN</name>
<dbReference type="PANTHER" id="PTHR34478:SF2">
    <property type="entry name" value="MEMBRANE PROTEIN"/>
    <property type="match status" value="1"/>
</dbReference>